<dbReference type="EMBL" id="CAKOGL010000015">
    <property type="protein sequence ID" value="CAH2095746.1"/>
    <property type="molecule type" value="Genomic_DNA"/>
</dbReference>
<feature type="chain" id="PRO_5043347710" evidence="1">
    <location>
        <begin position="22"/>
        <end position="220"/>
    </location>
</feature>
<dbReference type="Proteomes" id="UP001153954">
    <property type="component" value="Unassembled WGS sequence"/>
</dbReference>
<evidence type="ECO:0000313" key="3">
    <source>
        <dbReference type="Proteomes" id="UP001153954"/>
    </source>
</evidence>
<dbReference type="AlphaFoldDB" id="A0AAU9U852"/>
<dbReference type="Pfam" id="PF16009">
    <property type="entry name" value="DUF4779"/>
    <property type="match status" value="1"/>
</dbReference>
<gene>
    <name evidence="2" type="ORF">EEDITHA_LOCUS11164</name>
</gene>
<accession>A0AAU9U852</accession>
<organism evidence="2 3">
    <name type="scientific">Euphydryas editha</name>
    <name type="common">Edith's checkerspot</name>
    <dbReference type="NCBI Taxonomy" id="104508"/>
    <lineage>
        <taxon>Eukaryota</taxon>
        <taxon>Metazoa</taxon>
        <taxon>Ecdysozoa</taxon>
        <taxon>Arthropoda</taxon>
        <taxon>Hexapoda</taxon>
        <taxon>Insecta</taxon>
        <taxon>Pterygota</taxon>
        <taxon>Neoptera</taxon>
        <taxon>Endopterygota</taxon>
        <taxon>Lepidoptera</taxon>
        <taxon>Glossata</taxon>
        <taxon>Ditrysia</taxon>
        <taxon>Papilionoidea</taxon>
        <taxon>Nymphalidae</taxon>
        <taxon>Nymphalinae</taxon>
        <taxon>Euphydryas</taxon>
    </lineage>
</organism>
<sequence>MTINQLLLILSLTSFLCWTDSSPADYSLGFDNLDTDISDLKYDSEGTLDDFFKTVSAAGTKKKTSDKKGLNIKYNIEDLKKFLKLLGLHDAESYDDAGVYAVAKSIAASGVGVAGNEERKYKKGAKSKGFHRISHKDEYNDDKEYYADDEISGVIKKIGAKGLGFESGAGAGLQKGYYHHDHDKALLGKEGFSDKGKLNKEYDGFTDNQGFDAYFKINNK</sequence>
<keyword evidence="3" id="KW-1185">Reference proteome</keyword>
<reference evidence="2" key="1">
    <citation type="submission" date="2022-03" db="EMBL/GenBank/DDBJ databases">
        <authorList>
            <person name="Tunstrom K."/>
        </authorList>
    </citation>
    <scope>NUCLEOTIDE SEQUENCE</scope>
</reference>
<feature type="signal peptide" evidence="1">
    <location>
        <begin position="1"/>
        <end position="21"/>
    </location>
</feature>
<dbReference type="InterPro" id="IPR031959">
    <property type="entry name" value="DUF4779"/>
</dbReference>
<proteinExistence type="predicted"/>
<keyword evidence="1" id="KW-0732">Signal</keyword>
<comment type="caution">
    <text evidence="2">The sequence shown here is derived from an EMBL/GenBank/DDBJ whole genome shotgun (WGS) entry which is preliminary data.</text>
</comment>
<evidence type="ECO:0000256" key="1">
    <source>
        <dbReference type="SAM" id="SignalP"/>
    </source>
</evidence>
<evidence type="ECO:0000313" key="2">
    <source>
        <dbReference type="EMBL" id="CAH2095746.1"/>
    </source>
</evidence>
<protein>
    <submittedName>
        <fullName evidence="2">Uncharacterized protein</fullName>
    </submittedName>
</protein>
<name>A0AAU9U852_EUPED</name>